<dbReference type="PANTHER" id="PTHR47245">
    <property type="entry name" value="PEPTIDYLPROLYL ISOMERASE"/>
    <property type="match status" value="1"/>
</dbReference>
<dbReference type="Pfam" id="PF13616">
    <property type="entry name" value="Rotamase_3"/>
    <property type="match status" value="1"/>
</dbReference>
<dbReference type="Proteomes" id="UP000824633">
    <property type="component" value="Chromosome"/>
</dbReference>
<evidence type="ECO:0000256" key="5">
    <source>
        <dbReference type="ARBA" id="ARBA00023235"/>
    </source>
</evidence>
<protein>
    <recommendedName>
        <fullName evidence="2">peptidylprolyl isomerase</fullName>
        <ecNumber evidence="2">5.2.1.8</ecNumber>
    </recommendedName>
</protein>
<evidence type="ECO:0000256" key="2">
    <source>
        <dbReference type="ARBA" id="ARBA00013194"/>
    </source>
</evidence>
<dbReference type="SUPFAM" id="SSF109998">
    <property type="entry name" value="Triger factor/SurA peptide-binding domain-like"/>
    <property type="match status" value="1"/>
</dbReference>
<dbReference type="RefSeq" id="WP_224035754.1">
    <property type="nucleotide sequence ID" value="NZ_AP024849.1"/>
</dbReference>
<dbReference type="NCBIfam" id="NF000809">
    <property type="entry name" value="PRK00059.1"/>
    <property type="match status" value="1"/>
</dbReference>
<gene>
    <name evidence="9" type="primary">prsA_2</name>
    <name evidence="9" type="ORF">psyc5s11_01040</name>
</gene>
<dbReference type="Gene3D" id="3.10.50.40">
    <property type="match status" value="1"/>
</dbReference>
<dbReference type="Pfam" id="PF13624">
    <property type="entry name" value="SurA_N_3"/>
    <property type="match status" value="1"/>
</dbReference>
<reference evidence="10" key="1">
    <citation type="submission" date="2021-07" db="EMBL/GenBank/DDBJ databases">
        <title>Complete genome sequencing of a Clostridium isolate.</title>
        <authorList>
            <person name="Ueki A."/>
            <person name="Tonouchi A."/>
        </authorList>
    </citation>
    <scope>NUCLEOTIDE SEQUENCE [LARGE SCALE GENOMIC DNA]</scope>
    <source>
        <strain evidence="10">C5S11</strain>
    </source>
</reference>
<organism evidence="9 10">
    <name type="scientific">Clostridium gelidum</name>
    <dbReference type="NCBI Taxonomy" id="704125"/>
    <lineage>
        <taxon>Bacteria</taxon>
        <taxon>Bacillati</taxon>
        <taxon>Bacillota</taxon>
        <taxon>Clostridia</taxon>
        <taxon>Eubacteriales</taxon>
        <taxon>Clostridiaceae</taxon>
        <taxon>Clostridium</taxon>
    </lineage>
</organism>
<dbReference type="Gene3D" id="1.10.4030.10">
    <property type="entry name" value="Porin chaperone SurA, peptide-binding domain"/>
    <property type="match status" value="1"/>
</dbReference>
<evidence type="ECO:0000256" key="3">
    <source>
        <dbReference type="ARBA" id="ARBA00022729"/>
    </source>
</evidence>
<evidence type="ECO:0000256" key="7">
    <source>
        <dbReference type="SAM" id="SignalP"/>
    </source>
</evidence>
<evidence type="ECO:0000259" key="8">
    <source>
        <dbReference type="PROSITE" id="PS50198"/>
    </source>
</evidence>
<evidence type="ECO:0000313" key="10">
    <source>
        <dbReference type="Proteomes" id="UP000824633"/>
    </source>
</evidence>
<feature type="signal peptide" evidence="7">
    <location>
        <begin position="1"/>
        <end position="22"/>
    </location>
</feature>
<dbReference type="InterPro" id="IPR027304">
    <property type="entry name" value="Trigger_fact/SurA_dom_sf"/>
</dbReference>
<dbReference type="InterPro" id="IPR050245">
    <property type="entry name" value="PrsA_foldase"/>
</dbReference>
<dbReference type="InterPro" id="IPR023058">
    <property type="entry name" value="PPIase_PpiC_CS"/>
</dbReference>
<evidence type="ECO:0000256" key="4">
    <source>
        <dbReference type="ARBA" id="ARBA00023110"/>
    </source>
</evidence>
<proteinExistence type="predicted"/>
<evidence type="ECO:0000256" key="1">
    <source>
        <dbReference type="ARBA" id="ARBA00000971"/>
    </source>
</evidence>
<dbReference type="PROSITE" id="PS50198">
    <property type="entry name" value="PPIC_PPIASE_2"/>
    <property type="match status" value="1"/>
</dbReference>
<evidence type="ECO:0000313" key="9">
    <source>
        <dbReference type="EMBL" id="BCZ44037.1"/>
    </source>
</evidence>
<dbReference type="PROSITE" id="PS01096">
    <property type="entry name" value="PPIC_PPIASE_1"/>
    <property type="match status" value="1"/>
</dbReference>
<keyword evidence="10" id="KW-1185">Reference proteome</keyword>
<dbReference type="InterPro" id="IPR046357">
    <property type="entry name" value="PPIase_dom_sf"/>
</dbReference>
<dbReference type="EC" id="5.2.1.8" evidence="2"/>
<dbReference type="SUPFAM" id="SSF54534">
    <property type="entry name" value="FKBP-like"/>
    <property type="match status" value="1"/>
</dbReference>
<accession>A0ABN6IPZ3</accession>
<keyword evidence="5 6" id="KW-0413">Isomerase</keyword>
<dbReference type="PROSITE" id="PS51257">
    <property type="entry name" value="PROKAR_LIPOPROTEIN"/>
    <property type="match status" value="1"/>
</dbReference>
<comment type="catalytic activity">
    <reaction evidence="1">
        <text>[protein]-peptidylproline (omega=180) = [protein]-peptidylproline (omega=0)</text>
        <dbReference type="Rhea" id="RHEA:16237"/>
        <dbReference type="Rhea" id="RHEA-COMP:10747"/>
        <dbReference type="Rhea" id="RHEA-COMP:10748"/>
        <dbReference type="ChEBI" id="CHEBI:83833"/>
        <dbReference type="ChEBI" id="CHEBI:83834"/>
        <dbReference type="EC" id="5.2.1.8"/>
    </reaction>
</comment>
<sequence length="345" mass="37735">MKKIKKIMATVAILTIAVSAMGCKMIEKTPEAIQKTVLATVGNEKITKGDFDKEMSKADPQLKQQLGADYATNDKAKDQLAKIKKQQLDKMVTEKILLQKATELNVKPSDDELNSKADEAISQLKAQYTEEGQLESALKQYGFTTEDEAKDYIKNQSILQAVQQDIIKDVTVTDDEVQTYYDENKDAKYSVGAGANVAHILISEKASDGTTVDYDASLQKANSLKAQIDGGADFATLAKANSIDGSKDKGGSLGFVAYNSTQLVPEFVAGFKDLKEGEVSQPVKSQFGYHIIKATGLKGAEVTPLDKVKDEIKATMLQQKQGSTFNDKIAEWKTDLKVKTNEDKL</sequence>
<keyword evidence="3 7" id="KW-0732">Signal</keyword>
<keyword evidence="4 6" id="KW-0697">Rotamase</keyword>
<dbReference type="EMBL" id="AP024849">
    <property type="protein sequence ID" value="BCZ44037.1"/>
    <property type="molecule type" value="Genomic_DNA"/>
</dbReference>
<evidence type="ECO:0000256" key="6">
    <source>
        <dbReference type="PROSITE-ProRule" id="PRU00278"/>
    </source>
</evidence>
<name>A0ABN6IPZ3_9CLOT</name>
<feature type="domain" description="PpiC" evidence="8">
    <location>
        <begin position="192"/>
        <end position="296"/>
    </location>
</feature>
<dbReference type="InterPro" id="IPR000297">
    <property type="entry name" value="PPIase_PpiC"/>
</dbReference>
<dbReference type="PANTHER" id="PTHR47245:SF1">
    <property type="entry name" value="FOLDASE PROTEIN PRSA"/>
    <property type="match status" value="1"/>
</dbReference>
<feature type="chain" id="PRO_5046889808" description="peptidylprolyl isomerase" evidence="7">
    <location>
        <begin position="23"/>
        <end position="345"/>
    </location>
</feature>